<evidence type="ECO:0000313" key="3">
    <source>
        <dbReference type="Proteomes" id="UP000193922"/>
    </source>
</evidence>
<gene>
    <name evidence="2" type="ORF">DL89DRAFT_174177</name>
</gene>
<keyword evidence="1" id="KW-0472">Membrane</keyword>
<comment type="caution">
    <text evidence="2">The sequence shown here is derived from an EMBL/GenBank/DDBJ whole genome shotgun (WGS) entry which is preliminary data.</text>
</comment>
<dbReference type="GeneID" id="63800481"/>
<evidence type="ECO:0000313" key="2">
    <source>
        <dbReference type="EMBL" id="ORX69277.1"/>
    </source>
</evidence>
<sequence>MSSFVERVRSDPKNICVPVLAIAAVAAVGGAVVLTSRYLQADHVRTVHKRAAQKKYRALLSDLAECKGILSYIDSQEIPKAQQLATEAEQIMSQIAQGGANEAEQAALQTRLQAIRMDIMGVGEQLLRLMEKVDGVAPALVLEAAGLEPWAEHEKELRDKALSDGLGAVFDLASDLRAIRKGLIHKAERRARKVDSLKKITAVAV</sequence>
<feature type="transmembrane region" description="Helical" evidence="1">
    <location>
        <begin position="20"/>
        <end position="39"/>
    </location>
</feature>
<dbReference type="RefSeq" id="XP_040743009.1">
    <property type="nucleotide sequence ID" value="XM_040883833.1"/>
</dbReference>
<accession>A0A1Y1W6V8</accession>
<keyword evidence="3" id="KW-1185">Reference proteome</keyword>
<reference evidence="2 3" key="1">
    <citation type="submission" date="2016-07" db="EMBL/GenBank/DDBJ databases">
        <title>Pervasive Adenine N6-methylation of Active Genes in Fungi.</title>
        <authorList>
            <consortium name="DOE Joint Genome Institute"/>
            <person name="Mondo S.J."/>
            <person name="Dannebaum R.O."/>
            <person name="Kuo R.C."/>
            <person name="Labutti K."/>
            <person name="Haridas S."/>
            <person name="Kuo A."/>
            <person name="Salamov A."/>
            <person name="Ahrendt S.R."/>
            <person name="Lipzen A."/>
            <person name="Sullivan W."/>
            <person name="Andreopoulos W.B."/>
            <person name="Clum A."/>
            <person name="Lindquist E."/>
            <person name="Daum C."/>
            <person name="Ramamoorthy G.K."/>
            <person name="Gryganskyi A."/>
            <person name="Culley D."/>
            <person name="Magnuson J.K."/>
            <person name="James T.Y."/>
            <person name="O'Malley M.A."/>
            <person name="Stajich J.E."/>
            <person name="Spatafora J.W."/>
            <person name="Visel A."/>
            <person name="Grigoriev I.V."/>
        </authorList>
    </citation>
    <scope>NUCLEOTIDE SEQUENCE [LARGE SCALE GENOMIC DNA]</scope>
    <source>
        <strain evidence="2 3">ATCC 12442</strain>
    </source>
</reference>
<dbReference type="AlphaFoldDB" id="A0A1Y1W6V8"/>
<dbReference type="EMBL" id="MCFD01000008">
    <property type="protein sequence ID" value="ORX69277.1"/>
    <property type="molecule type" value="Genomic_DNA"/>
</dbReference>
<name>A0A1Y1W6V8_9FUNG</name>
<evidence type="ECO:0000256" key="1">
    <source>
        <dbReference type="SAM" id="Phobius"/>
    </source>
</evidence>
<protein>
    <submittedName>
        <fullName evidence="2">Uncharacterized protein</fullName>
    </submittedName>
</protein>
<dbReference type="OrthoDB" id="5537271at2759"/>
<dbReference type="Proteomes" id="UP000193922">
    <property type="component" value="Unassembled WGS sequence"/>
</dbReference>
<organism evidence="2 3">
    <name type="scientific">Linderina pennispora</name>
    <dbReference type="NCBI Taxonomy" id="61395"/>
    <lineage>
        <taxon>Eukaryota</taxon>
        <taxon>Fungi</taxon>
        <taxon>Fungi incertae sedis</taxon>
        <taxon>Zoopagomycota</taxon>
        <taxon>Kickxellomycotina</taxon>
        <taxon>Kickxellomycetes</taxon>
        <taxon>Kickxellales</taxon>
        <taxon>Kickxellaceae</taxon>
        <taxon>Linderina</taxon>
    </lineage>
</organism>
<keyword evidence="1" id="KW-0812">Transmembrane</keyword>
<keyword evidence="1" id="KW-1133">Transmembrane helix</keyword>
<proteinExistence type="predicted"/>